<dbReference type="OrthoDB" id="7876207at2"/>
<dbReference type="RefSeq" id="WP_097069326.1">
    <property type="nucleotide sequence ID" value="NZ_OBMT01000003.1"/>
</dbReference>
<dbReference type="Proteomes" id="UP000219111">
    <property type="component" value="Unassembled WGS sequence"/>
</dbReference>
<sequence length="208" mass="23113">MIRLLRKFWRQTDGAVVFEGLFGSLLLLGWYAIAFQFYDVFRMRAQVLRASYTVADLISRERNAIGPTYVTGLKKVFDYISNTSDSDGTWLRLTLISCSAQTSDNCDGVSKAFTLAAPSYTTATSGVSVHTTTSINAEHERIPILAPGDMAVVLESSYPYFPILDIGDMALLLDGETWTQQGLSSKLRFSNFVVTRPRGPQTVWNSTK</sequence>
<keyword evidence="3" id="KW-1185">Reference proteome</keyword>
<proteinExistence type="predicted"/>
<dbReference type="AlphaFoldDB" id="A0A285S4Y4"/>
<organism evidence="2 3">
    <name type="scientific">Rhodobacter maris</name>
    <dbReference type="NCBI Taxonomy" id="446682"/>
    <lineage>
        <taxon>Bacteria</taxon>
        <taxon>Pseudomonadati</taxon>
        <taxon>Pseudomonadota</taxon>
        <taxon>Alphaproteobacteria</taxon>
        <taxon>Rhodobacterales</taxon>
        <taxon>Rhodobacter group</taxon>
        <taxon>Rhodobacter</taxon>
    </lineage>
</organism>
<evidence type="ECO:0000256" key="1">
    <source>
        <dbReference type="SAM" id="Phobius"/>
    </source>
</evidence>
<accession>A0A285S4Y4</accession>
<dbReference type="EMBL" id="OBMT01000003">
    <property type="protein sequence ID" value="SOC02216.1"/>
    <property type="molecule type" value="Genomic_DNA"/>
</dbReference>
<keyword evidence="1" id="KW-0812">Transmembrane</keyword>
<reference evidence="3" key="1">
    <citation type="submission" date="2017-08" db="EMBL/GenBank/DDBJ databases">
        <authorList>
            <person name="Varghese N."/>
            <person name="Submissions S."/>
        </authorList>
    </citation>
    <scope>NUCLEOTIDE SEQUENCE [LARGE SCALE GENOMIC DNA]</scope>
    <source>
        <strain evidence="3">JA276</strain>
    </source>
</reference>
<protein>
    <submittedName>
        <fullName evidence="2">Flp pilus assembly protein TadG</fullName>
    </submittedName>
</protein>
<keyword evidence="1" id="KW-1133">Transmembrane helix</keyword>
<name>A0A285S4Y4_9RHOB</name>
<keyword evidence="1" id="KW-0472">Membrane</keyword>
<gene>
    <name evidence="2" type="ORF">SAMN05877831_103108</name>
</gene>
<evidence type="ECO:0000313" key="2">
    <source>
        <dbReference type="EMBL" id="SOC02216.1"/>
    </source>
</evidence>
<feature type="transmembrane region" description="Helical" evidence="1">
    <location>
        <begin position="20"/>
        <end position="41"/>
    </location>
</feature>
<evidence type="ECO:0000313" key="3">
    <source>
        <dbReference type="Proteomes" id="UP000219111"/>
    </source>
</evidence>